<evidence type="ECO:0000313" key="2">
    <source>
        <dbReference type="EMBL" id="KAB0800216.1"/>
    </source>
</evidence>
<keyword evidence="1" id="KW-0732">Signal</keyword>
<evidence type="ECO:0000313" key="3">
    <source>
        <dbReference type="Proteomes" id="UP000327044"/>
    </source>
</evidence>
<comment type="caution">
    <text evidence="2">The sequence shown here is derived from an EMBL/GenBank/DDBJ whole genome shotgun (WGS) entry which is preliminary data.</text>
</comment>
<evidence type="ECO:0000256" key="1">
    <source>
        <dbReference type="SAM" id="SignalP"/>
    </source>
</evidence>
<sequence>MNHYQQPTTQSTMSLTILLLVAFASLANAGFLESVPAALRLSVSQPAPALSLVSPAITRTEYTPGSYSSSYRSDVITPRVKYTETPGVRITVPQPSIAIAPAVARVEHVLPAFERIAVPTVARVEPLIAAPAVAKFEHITPVERIEKIAPALQPLIASPAVARFEHLALPTAVERIEKVVAPLPTIARFEHVAAAPLLEARTITSLPTISKVEHFAPSIARVDRLTTAPLLSETLHRIATPAIAKTFALGTAAPLLRSELVAPAAFGYGIAGFGAREIALGHGVHYKSIL</sequence>
<dbReference type="InParanoid" id="A0A5N4ASC4"/>
<reference evidence="2 3" key="1">
    <citation type="journal article" date="2018" name="Elife">
        <title>Firefly genomes illuminate parallel origins of bioluminescence in beetles.</title>
        <authorList>
            <person name="Fallon T.R."/>
            <person name="Lower S.E."/>
            <person name="Chang C.H."/>
            <person name="Bessho-Uehara M."/>
            <person name="Martin G.J."/>
            <person name="Bewick A.J."/>
            <person name="Behringer M."/>
            <person name="Debat H.J."/>
            <person name="Wong I."/>
            <person name="Day J.C."/>
            <person name="Suvorov A."/>
            <person name="Silva C.J."/>
            <person name="Stanger-Hall K.F."/>
            <person name="Hall D.W."/>
            <person name="Schmitz R.J."/>
            <person name="Nelson D.R."/>
            <person name="Lewis S.M."/>
            <person name="Shigenobu S."/>
            <person name="Bybee S.M."/>
            <person name="Larracuente A.M."/>
            <person name="Oba Y."/>
            <person name="Weng J.K."/>
        </authorList>
    </citation>
    <scope>NUCLEOTIDE SEQUENCE [LARGE SCALE GENOMIC DNA]</scope>
    <source>
        <strain evidence="2">1611_PpyrPB1</strain>
        <tissue evidence="2">Whole body</tissue>
    </source>
</reference>
<dbReference type="EMBL" id="VVIM01000004">
    <property type="protein sequence ID" value="KAB0800216.1"/>
    <property type="molecule type" value="Genomic_DNA"/>
</dbReference>
<dbReference type="Proteomes" id="UP000327044">
    <property type="component" value="Unassembled WGS sequence"/>
</dbReference>
<gene>
    <name evidence="2" type="ORF">PPYR_05956</name>
</gene>
<feature type="chain" id="PRO_5024387091" evidence="1">
    <location>
        <begin position="30"/>
        <end position="290"/>
    </location>
</feature>
<keyword evidence="3" id="KW-1185">Reference proteome</keyword>
<dbReference type="AlphaFoldDB" id="A0A5N4ASC4"/>
<proteinExistence type="predicted"/>
<feature type="signal peptide" evidence="1">
    <location>
        <begin position="1"/>
        <end position="29"/>
    </location>
</feature>
<organism evidence="2 3">
    <name type="scientific">Photinus pyralis</name>
    <name type="common">Common eastern firefly</name>
    <name type="synonym">Lampyris pyralis</name>
    <dbReference type="NCBI Taxonomy" id="7054"/>
    <lineage>
        <taxon>Eukaryota</taxon>
        <taxon>Metazoa</taxon>
        <taxon>Ecdysozoa</taxon>
        <taxon>Arthropoda</taxon>
        <taxon>Hexapoda</taxon>
        <taxon>Insecta</taxon>
        <taxon>Pterygota</taxon>
        <taxon>Neoptera</taxon>
        <taxon>Endopterygota</taxon>
        <taxon>Coleoptera</taxon>
        <taxon>Polyphaga</taxon>
        <taxon>Elateriformia</taxon>
        <taxon>Elateroidea</taxon>
        <taxon>Lampyridae</taxon>
        <taxon>Lampyrinae</taxon>
        <taxon>Photinus</taxon>
    </lineage>
</organism>
<accession>A0A5N4ASC4</accession>
<name>A0A5N4ASC4_PHOPY</name>
<protein>
    <submittedName>
        <fullName evidence="2">Uncharacterized protein</fullName>
    </submittedName>
</protein>